<name>A0ACC0PTA3_RHOML</name>
<keyword evidence="2" id="KW-1185">Reference proteome</keyword>
<organism evidence="1 2">
    <name type="scientific">Rhododendron molle</name>
    <name type="common">Chinese azalea</name>
    <name type="synonym">Azalea mollis</name>
    <dbReference type="NCBI Taxonomy" id="49168"/>
    <lineage>
        <taxon>Eukaryota</taxon>
        <taxon>Viridiplantae</taxon>
        <taxon>Streptophyta</taxon>
        <taxon>Embryophyta</taxon>
        <taxon>Tracheophyta</taxon>
        <taxon>Spermatophyta</taxon>
        <taxon>Magnoliopsida</taxon>
        <taxon>eudicotyledons</taxon>
        <taxon>Gunneridae</taxon>
        <taxon>Pentapetalae</taxon>
        <taxon>asterids</taxon>
        <taxon>Ericales</taxon>
        <taxon>Ericaceae</taxon>
        <taxon>Ericoideae</taxon>
        <taxon>Rhodoreae</taxon>
        <taxon>Rhododendron</taxon>
    </lineage>
</organism>
<dbReference type="Proteomes" id="UP001062846">
    <property type="component" value="Chromosome 2"/>
</dbReference>
<reference evidence="1" key="1">
    <citation type="submission" date="2022-02" db="EMBL/GenBank/DDBJ databases">
        <title>Plant Genome Project.</title>
        <authorList>
            <person name="Zhang R.-G."/>
        </authorList>
    </citation>
    <scope>NUCLEOTIDE SEQUENCE</scope>
    <source>
        <strain evidence="1">AT1</strain>
    </source>
</reference>
<comment type="caution">
    <text evidence="1">The sequence shown here is derived from an EMBL/GenBank/DDBJ whole genome shotgun (WGS) entry which is preliminary data.</text>
</comment>
<evidence type="ECO:0000313" key="2">
    <source>
        <dbReference type="Proteomes" id="UP001062846"/>
    </source>
</evidence>
<sequence>MLGPATGGTTTGPGGQSQKDDNRILYIVVVLVIVSPAGAVLIFLCCRCVRGRPSIPKQGILEFSTVNVVSYPPDAGVGFGATNCSICQGRFGEGERVSVLPICRHIHHPQCLQNRTSSRGLYCPDCQQDYSFWDGARPSPDFLP</sequence>
<proteinExistence type="predicted"/>
<protein>
    <submittedName>
        <fullName evidence="1">Uncharacterized protein</fullName>
    </submittedName>
</protein>
<gene>
    <name evidence="1" type="ORF">RHMOL_Rhmol02G0222600</name>
</gene>
<dbReference type="EMBL" id="CM046389">
    <property type="protein sequence ID" value="KAI8568720.1"/>
    <property type="molecule type" value="Genomic_DNA"/>
</dbReference>
<accession>A0ACC0PTA3</accession>
<evidence type="ECO:0000313" key="1">
    <source>
        <dbReference type="EMBL" id="KAI8568720.1"/>
    </source>
</evidence>